<dbReference type="InterPro" id="IPR011022">
    <property type="entry name" value="Arrestin_C-like"/>
</dbReference>
<accession>A0AAF3JA50</accession>
<dbReference type="Pfam" id="PF02752">
    <property type="entry name" value="Arrestin_C"/>
    <property type="match status" value="1"/>
</dbReference>
<dbReference type="WBParaSite" id="MBELARI_LOCUS6111">
    <property type="protein sequence ID" value="MBELARI_LOCUS6111"/>
    <property type="gene ID" value="MBELARI_LOCUS6111"/>
</dbReference>
<dbReference type="GO" id="GO:0015031">
    <property type="term" value="P:protein transport"/>
    <property type="evidence" value="ECO:0007669"/>
    <property type="project" value="TreeGrafter"/>
</dbReference>
<dbReference type="SUPFAM" id="SSF81296">
    <property type="entry name" value="E set domains"/>
    <property type="match status" value="2"/>
</dbReference>
<dbReference type="InterPro" id="IPR050357">
    <property type="entry name" value="Arrestin_domain-protein"/>
</dbReference>
<reference evidence="3" key="1">
    <citation type="submission" date="2024-02" db="UniProtKB">
        <authorList>
            <consortium name="WormBaseParasite"/>
        </authorList>
    </citation>
    <scope>IDENTIFICATION</scope>
</reference>
<name>A0AAF3JA50_9BILA</name>
<protein>
    <submittedName>
        <fullName evidence="3">Arrestin C-terminal-like domain-containing protein</fullName>
    </submittedName>
</protein>
<dbReference type="Gene3D" id="2.60.40.640">
    <property type="match status" value="2"/>
</dbReference>
<dbReference type="Proteomes" id="UP000887575">
    <property type="component" value="Unassembled WGS sequence"/>
</dbReference>
<dbReference type="SMART" id="SM01017">
    <property type="entry name" value="Arrestin_C"/>
    <property type="match status" value="1"/>
</dbReference>
<dbReference type="AlphaFoldDB" id="A0AAF3JA50"/>
<dbReference type="InterPro" id="IPR014752">
    <property type="entry name" value="Arrestin-like_C"/>
</dbReference>
<evidence type="ECO:0000259" key="1">
    <source>
        <dbReference type="SMART" id="SM01017"/>
    </source>
</evidence>
<dbReference type="PANTHER" id="PTHR11188:SF173">
    <property type="entry name" value="PROTEIN TTM-2"/>
    <property type="match status" value="1"/>
</dbReference>
<organism evidence="2 3">
    <name type="scientific">Mesorhabditis belari</name>
    <dbReference type="NCBI Taxonomy" id="2138241"/>
    <lineage>
        <taxon>Eukaryota</taxon>
        <taxon>Metazoa</taxon>
        <taxon>Ecdysozoa</taxon>
        <taxon>Nematoda</taxon>
        <taxon>Chromadorea</taxon>
        <taxon>Rhabditida</taxon>
        <taxon>Rhabditina</taxon>
        <taxon>Rhabditomorpha</taxon>
        <taxon>Rhabditoidea</taxon>
        <taxon>Rhabditidae</taxon>
        <taxon>Mesorhabditinae</taxon>
        <taxon>Mesorhabditis</taxon>
    </lineage>
</organism>
<dbReference type="PANTHER" id="PTHR11188">
    <property type="entry name" value="ARRESTIN DOMAIN CONTAINING PROTEIN"/>
    <property type="match status" value="1"/>
</dbReference>
<dbReference type="GO" id="GO:0005737">
    <property type="term" value="C:cytoplasm"/>
    <property type="evidence" value="ECO:0007669"/>
    <property type="project" value="TreeGrafter"/>
</dbReference>
<proteinExistence type="predicted"/>
<evidence type="ECO:0000313" key="3">
    <source>
        <dbReference type="WBParaSite" id="MBELARI_LOCUS6111"/>
    </source>
</evidence>
<sequence>MDPVKLELSVDDSLYAPGDYVTGTVRLNAPYDVPGDRLTIRFQGKASVWFQEYEKTQTYRAERNFVDESVELWRFVAAGELLGMHGKPSSSLNPNVSPMITSSTAKRFRFRVPFQAVTSFSYPNSPANVKYLIKTELSLFGDVLYASELQIPIVSPTSIPRALAEKKFLHQKTFSFAKNRSVEVECRIGKSIFTPVEKIPIELKITNRWKQSIKYVHVNIVRKLECEGALEKYPEVHLRNVYNHDCTGVGLPPSIPKIPINDSLTFRPDLNLPALTPTFAVDGLMKLDYYIKISIGRAHNFVIGEMKLPITIVTSICDTDLNENEENESDKENHLDRDVPLIDFSTPSPCNPFLNPFTVDLLA</sequence>
<evidence type="ECO:0000313" key="2">
    <source>
        <dbReference type="Proteomes" id="UP000887575"/>
    </source>
</evidence>
<keyword evidence="2" id="KW-1185">Reference proteome</keyword>
<dbReference type="InterPro" id="IPR014756">
    <property type="entry name" value="Ig_E-set"/>
</dbReference>
<feature type="domain" description="Arrestin C-terminal-like" evidence="1">
    <location>
        <begin position="178"/>
        <end position="317"/>
    </location>
</feature>